<organism evidence="4">
    <name type="scientific">Anguilla anguilla</name>
    <name type="common">European freshwater eel</name>
    <name type="synonym">Muraena anguilla</name>
    <dbReference type="NCBI Taxonomy" id="7936"/>
    <lineage>
        <taxon>Eukaryota</taxon>
        <taxon>Metazoa</taxon>
        <taxon>Chordata</taxon>
        <taxon>Craniata</taxon>
        <taxon>Vertebrata</taxon>
        <taxon>Euteleostomi</taxon>
        <taxon>Actinopterygii</taxon>
        <taxon>Neopterygii</taxon>
        <taxon>Teleostei</taxon>
        <taxon>Anguilliformes</taxon>
        <taxon>Anguillidae</taxon>
        <taxon>Anguilla</taxon>
    </lineage>
</organism>
<proteinExistence type="predicted"/>
<accession>A0A0E9QSS4</accession>
<reference evidence="4" key="2">
    <citation type="journal article" date="2015" name="Fish Shellfish Immunol.">
        <title>Early steps in the European eel (Anguilla anguilla)-Vibrio vulnificus interaction in the gills: Role of the RtxA13 toxin.</title>
        <authorList>
            <person name="Callol A."/>
            <person name="Pajuelo D."/>
            <person name="Ebbesson L."/>
            <person name="Teles M."/>
            <person name="MacKenzie S."/>
            <person name="Amaro C."/>
        </authorList>
    </citation>
    <scope>NUCLEOTIDE SEQUENCE</scope>
</reference>
<feature type="region of interest" description="Disordered" evidence="3">
    <location>
        <begin position="1"/>
        <end position="29"/>
    </location>
</feature>
<sequence>MFLGKIKGPTAGLEGPHIDFGSSDGKTKGPSFKIPSLDINAPKITPPDISLKAPKTKGEVDITGDLKVPCVHIEGSDVDIKGPDGKIKGPNFKMPSLDIKAPKISLPDV</sequence>
<dbReference type="AlphaFoldDB" id="A0A0E9QSS4"/>
<dbReference type="PANTHER" id="PTHR23348:SF41">
    <property type="entry name" value="NEUROBLAST DIFFERENTIATION-ASSOCIATED PROTEIN AHNAK"/>
    <property type="match status" value="1"/>
</dbReference>
<evidence type="ECO:0000313" key="4">
    <source>
        <dbReference type="EMBL" id="JAH19295.1"/>
    </source>
</evidence>
<dbReference type="GO" id="GO:0043034">
    <property type="term" value="C:costamere"/>
    <property type="evidence" value="ECO:0007669"/>
    <property type="project" value="TreeGrafter"/>
</dbReference>
<dbReference type="InterPro" id="IPR052082">
    <property type="entry name" value="Myelin_sheath_structural"/>
</dbReference>
<dbReference type="GO" id="GO:0043484">
    <property type="term" value="P:regulation of RNA splicing"/>
    <property type="evidence" value="ECO:0007669"/>
    <property type="project" value="TreeGrafter"/>
</dbReference>
<keyword evidence="2" id="KW-0539">Nucleus</keyword>
<comment type="subcellular location">
    <subcellularLocation>
        <location evidence="1">Nucleus</location>
    </subcellularLocation>
</comment>
<dbReference type="GO" id="GO:0005634">
    <property type="term" value="C:nucleus"/>
    <property type="evidence" value="ECO:0007669"/>
    <property type="project" value="UniProtKB-SubCell"/>
</dbReference>
<evidence type="ECO:0000256" key="1">
    <source>
        <dbReference type="ARBA" id="ARBA00004123"/>
    </source>
</evidence>
<dbReference type="PANTHER" id="PTHR23348">
    <property type="entry name" value="PERIAXIN/AHNAK"/>
    <property type="match status" value="1"/>
</dbReference>
<evidence type="ECO:0000256" key="3">
    <source>
        <dbReference type="SAM" id="MobiDB-lite"/>
    </source>
</evidence>
<protein>
    <submittedName>
        <fullName evidence="4">Uncharacterized protein</fullName>
    </submittedName>
</protein>
<evidence type="ECO:0000256" key="2">
    <source>
        <dbReference type="ARBA" id="ARBA00023242"/>
    </source>
</evidence>
<name>A0A0E9QSS4_ANGAN</name>
<reference evidence="4" key="1">
    <citation type="submission" date="2014-11" db="EMBL/GenBank/DDBJ databases">
        <authorList>
            <person name="Amaro Gonzalez C."/>
        </authorList>
    </citation>
    <scope>NUCLEOTIDE SEQUENCE</scope>
</reference>
<dbReference type="EMBL" id="GBXM01089282">
    <property type="protein sequence ID" value="JAH19295.1"/>
    <property type="molecule type" value="Transcribed_RNA"/>
</dbReference>